<evidence type="ECO:0000256" key="1">
    <source>
        <dbReference type="SAM" id="SignalP"/>
    </source>
</evidence>
<feature type="chain" id="PRO_5017730051" description="YceK/YidQ family lipoprotein" evidence="1">
    <location>
        <begin position="21"/>
        <end position="123"/>
    </location>
</feature>
<accession>A0A3E0WM51</accession>
<reference evidence="3" key="1">
    <citation type="submission" date="2017-05" db="EMBL/GenBank/DDBJ databases">
        <authorList>
            <person name="Sharma S."/>
            <person name="Sidhu C."/>
            <person name="Pinnaka A.K."/>
        </authorList>
    </citation>
    <scope>NUCLEOTIDE SEQUENCE [LARGE SCALE GENOMIC DNA]</scope>
    <source>
        <strain evidence="3">AK93</strain>
    </source>
</reference>
<proteinExistence type="predicted"/>
<dbReference type="AlphaFoldDB" id="A0A3E0WM51"/>
<feature type="signal peptide" evidence="1">
    <location>
        <begin position="1"/>
        <end position="20"/>
    </location>
</feature>
<protein>
    <recommendedName>
        <fullName evidence="4">YceK/YidQ family lipoprotein</fullName>
    </recommendedName>
</protein>
<dbReference type="InterPro" id="IPR010780">
    <property type="entry name" value="DUF1375"/>
</dbReference>
<evidence type="ECO:0000313" key="2">
    <source>
        <dbReference type="EMBL" id="RFA33888.1"/>
    </source>
</evidence>
<dbReference type="EMBL" id="NFZW01000018">
    <property type="protein sequence ID" value="RFA33888.1"/>
    <property type="molecule type" value="Genomic_DNA"/>
</dbReference>
<keyword evidence="3" id="KW-1185">Reference proteome</keyword>
<evidence type="ECO:0008006" key="4">
    <source>
        <dbReference type="Google" id="ProtNLM"/>
    </source>
</evidence>
<gene>
    <name evidence="2" type="ORF">CAL65_16165</name>
</gene>
<comment type="caution">
    <text evidence="2">The sequence shown here is derived from an EMBL/GenBank/DDBJ whole genome shotgun (WGS) entry which is preliminary data.</text>
</comment>
<dbReference type="Proteomes" id="UP000256763">
    <property type="component" value="Unassembled WGS sequence"/>
</dbReference>
<organism evidence="2 3">
    <name type="scientific">Alkalilimnicola ehrlichii</name>
    <dbReference type="NCBI Taxonomy" id="351052"/>
    <lineage>
        <taxon>Bacteria</taxon>
        <taxon>Pseudomonadati</taxon>
        <taxon>Pseudomonadota</taxon>
        <taxon>Gammaproteobacteria</taxon>
        <taxon>Chromatiales</taxon>
        <taxon>Ectothiorhodospiraceae</taxon>
        <taxon>Alkalilimnicola</taxon>
    </lineage>
</organism>
<keyword evidence="1" id="KW-0732">Signal</keyword>
<dbReference type="PROSITE" id="PS51257">
    <property type="entry name" value="PROKAR_LIPOPROTEIN"/>
    <property type="match status" value="1"/>
</dbReference>
<dbReference type="RefSeq" id="WP_116303240.1">
    <property type="nucleotide sequence ID" value="NZ_NFZW01000018.1"/>
</dbReference>
<sequence>MYLNRCSLVLAMLWLGSVIAGCSTLGARIDGGVRGEYDVGPGFVYSGVSANMKAWQCANEWVLQGIFSEYWLSSLGYSLLIVPLLIIDLPLSAVADTVHLPADVFSRANEGEPPYHSCRIVGF</sequence>
<dbReference type="Pfam" id="PF07119">
    <property type="entry name" value="DUF1375"/>
    <property type="match status" value="1"/>
</dbReference>
<name>A0A3E0WM51_9GAMM</name>
<evidence type="ECO:0000313" key="3">
    <source>
        <dbReference type="Proteomes" id="UP000256763"/>
    </source>
</evidence>